<dbReference type="PROSITE" id="PS50833">
    <property type="entry name" value="BRIX"/>
    <property type="match status" value="1"/>
</dbReference>
<evidence type="ECO:0000256" key="4">
    <source>
        <dbReference type="ARBA" id="ARBA00022676"/>
    </source>
</evidence>
<dbReference type="STRING" id="47428.A0A284QZR8"/>
<dbReference type="EMBL" id="FUEG01000003">
    <property type="protein sequence ID" value="SJL01954.1"/>
    <property type="molecule type" value="Genomic_DNA"/>
</dbReference>
<evidence type="ECO:0000259" key="13">
    <source>
        <dbReference type="PROSITE" id="PS50833"/>
    </source>
</evidence>
<dbReference type="GO" id="GO:0006487">
    <property type="term" value="P:protein N-linked glycosylation"/>
    <property type="evidence" value="ECO:0007669"/>
    <property type="project" value="TreeGrafter"/>
</dbReference>
<keyword evidence="5 11" id="KW-0808">Transferase</keyword>
<evidence type="ECO:0000256" key="6">
    <source>
        <dbReference type="ARBA" id="ARBA00022692"/>
    </source>
</evidence>
<dbReference type="GO" id="GO:0042283">
    <property type="term" value="F:dolichyl pyrophosphate Glc1Man9GlcNAc2 alpha-1,3-glucosyltransferase activity"/>
    <property type="evidence" value="ECO:0007669"/>
    <property type="project" value="UniProtKB-EC"/>
</dbReference>
<dbReference type="GO" id="GO:0005654">
    <property type="term" value="C:nucleoplasm"/>
    <property type="evidence" value="ECO:0007669"/>
    <property type="project" value="UniProtKB-ARBA"/>
</dbReference>
<sequence>MVSAPESKDNSAEAGSCRWWHLQPSEWDVLVFSTALKLLLFPAYRSTDFEVHRNWLAITHSLPISQWYYDTTSEWTLDYPPFFAYFEKLLSIPASFIDPKIVDLHNLNYDSWSVIAYQRFTVLATELVLGAALLRFIRDAIDPRMQRIISASLFLHPGFLIVDHMHFQYNGFMFGILLWSILMARNGNRLASGILFAVLLNFKHIYMYLAPAYFVYLLGSFCFSSSGEIHIKNFLSLANSVIAVFLVSLGPFIVMGQLPQLLSRLFPFTRGLNHAYWAPNVWALVTFADRVLLRYAERIGADVSIHGPGVTSTSRGLVGDTVFAVLPNVQPIHTFTLTLAFQSVVLLKLWFNPTYKSFLTALTLCGYASYLFGWHVHEKAVLLVLVPLSLLAAERQAYFRTFIIASVSGIFSLFPLLFTPAESLIEVLYSALWLLFVYQPLSRRVYESLFYVILDILEKLYLAGFLLLQLFVSFYPMLTAYTQRCEPSSDIPCDPSSLAKMEFLPLMATSLRRQIRERRSYVYAKSLEAQERQTYERKQQLKDALNNGKSLATELKKDAKRLGKELEFDEAQTDPTTHVDNEYSRAGISDPKIVITTSRDPSSKLLQFSKEIRLVFPNSHRINRGNYVVKELADACRANDVTDLIVLHEHRGKPDAMIVSHFPHGPTVYFTLSNVALRHDIATYQNSTVSEQYPHLIFENFSSKLGERVRDVLKHLFPVPKEDSKRVMTFANEDDFISFRHHVFVKIPRQVQLAEVGPRFEMKPYEIRQGTIEQAEAEREWVLAHYSRTAKKRSMLSDSRPGPSKKSKR</sequence>
<evidence type="ECO:0000256" key="1">
    <source>
        <dbReference type="ARBA" id="ARBA00004477"/>
    </source>
</evidence>
<comment type="similarity">
    <text evidence="3 11">Belongs to the ALG6/ALG8 glucosyltransferase family.</text>
</comment>
<dbReference type="GO" id="GO:0042274">
    <property type="term" value="P:ribosomal small subunit biogenesis"/>
    <property type="evidence" value="ECO:0007669"/>
    <property type="project" value="UniProtKB-ARBA"/>
</dbReference>
<name>A0A284QZR8_ARMOS</name>
<dbReference type="AlphaFoldDB" id="A0A284QZR8"/>
<dbReference type="SMART" id="SM00879">
    <property type="entry name" value="Brix"/>
    <property type="match status" value="1"/>
</dbReference>
<comment type="subcellular location">
    <subcellularLocation>
        <location evidence="1 11">Endoplasmic reticulum membrane</location>
        <topology evidence="1 11">Multi-pass membrane protein</topology>
    </subcellularLocation>
</comment>
<accession>A0A284QZR8</accession>
<proteinExistence type="inferred from homology"/>
<dbReference type="Pfam" id="PF03155">
    <property type="entry name" value="Alg6_Alg8"/>
    <property type="match status" value="1"/>
</dbReference>
<comment type="pathway">
    <text evidence="2 11">Protein modification; protein glycosylation.</text>
</comment>
<keyword evidence="4 11" id="KW-0328">Glycosyltransferase</keyword>
<evidence type="ECO:0000256" key="3">
    <source>
        <dbReference type="ARBA" id="ARBA00008715"/>
    </source>
</evidence>
<feature type="transmembrane region" description="Helical" evidence="11">
    <location>
        <begin position="397"/>
        <end position="417"/>
    </location>
</feature>
<protein>
    <recommendedName>
        <fullName evidence="11">Alpha-1,3-glucosyltransferase</fullName>
        <ecNumber evidence="11">2.4.1.-</ecNumber>
    </recommendedName>
</protein>
<evidence type="ECO:0000256" key="2">
    <source>
        <dbReference type="ARBA" id="ARBA00004922"/>
    </source>
</evidence>
<dbReference type="GO" id="GO:0005789">
    <property type="term" value="C:endoplasmic reticulum membrane"/>
    <property type="evidence" value="ECO:0007669"/>
    <property type="project" value="UniProtKB-SubCell"/>
</dbReference>
<keyword evidence="12" id="KW-0175">Coiled coil</keyword>
<feature type="transmembrane region" description="Helical" evidence="11">
    <location>
        <begin position="205"/>
        <end position="223"/>
    </location>
</feature>
<evidence type="ECO:0000313" key="14">
    <source>
        <dbReference type="EMBL" id="SJL01954.1"/>
    </source>
</evidence>
<dbReference type="InterPro" id="IPR004856">
    <property type="entry name" value="Glyco_trans_ALG6/ALG8"/>
</dbReference>
<keyword evidence="6 11" id="KW-0812">Transmembrane</keyword>
<dbReference type="OMA" id="ETHAYFR"/>
<evidence type="ECO:0000256" key="9">
    <source>
        <dbReference type="ARBA" id="ARBA00023136"/>
    </source>
</evidence>
<feature type="transmembrane region" description="Helical" evidence="11">
    <location>
        <begin position="167"/>
        <end position="185"/>
    </location>
</feature>
<dbReference type="Gene3D" id="3.40.50.10480">
    <property type="entry name" value="Probable brix-domain ribosomal biogenesis protein"/>
    <property type="match status" value="1"/>
</dbReference>
<feature type="transmembrane region" description="Helical" evidence="11">
    <location>
        <begin position="116"/>
        <end position="137"/>
    </location>
</feature>
<evidence type="ECO:0000256" key="12">
    <source>
        <dbReference type="SAM" id="Coils"/>
    </source>
</evidence>
<dbReference type="EC" id="2.4.1.-" evidence="11"/>
<organism evidence="14 15">
    <name type="scientific">Armillaria ostoyae</name>
    <name type="common">Armillaria root rot fungus</name>
    <dbReference type="NCBI Taxonomy" id="47428"/>
    <lineage>
        <taxon>Eukaryota</taxon>
        <taxon>Fungi</taxon>
        <taxon>Dikarya</taxon>
        <taxon>Basidiomycota</taxon>
        <taxon>Agaricomycotina</taxon>
        <taxon>Agaricomycetes</taxon>
        <taxon>Agaricomycetidae</taxon>
        <taxon>Agaricales</taxon>
        <taxon>Marasmiineae</taxon>
        <taxon>Physalacriaceae</taxon>
        <taxon>Armillaria</taxon>
    </lineage>
</organism>
<dbReference type="GO" id="GO:0032040">
    <property type="term" value="C:small-subunit processome"/>
    <property type="evidence" value="ECO:0007669"/>
    <property type="project" value="UniProtKB-ARBA"/>
</dbReference>
<reference evidence="15" key="1">
    <citation type="journal article" date="2017" name="Nat. Ecol. Evol.">
        <title>Genome expansion and lineage-specific genetic innovations in the forest pathogenic fungi Armillaria.</title>
        <authorList>
            <person name="Sipos G."/>
            <person name="Prasanna A.N."/>
            <person name="Walter M.C."/>
            <person name="O'Connor E."/>
            <person name="Balint B."/>
            <person name="Krizsan K."/>
            <person name="Kiss B."/>
            <person name="Hess J."/>
            <person name="Varga T."/>
            <person name="Slot J."/>
            <person name="Riley R."/>
            <person name="Boka B."/>
            <person name="Rigling D."/>
            <person name="Barry K."/>
            <person name="Lee J."/>
            <person name="Mihaltcheva S."/>
            <person name="LaButti K."/>
            <person name="Lipzen A."/>
            <person name="Waldron R."/>
            <person name="Moloney N.M."/>
            <person name="Sperisen C."/>
            <person name="Kredics L."/>
            <person name="Vagvoelgyi C."/>
            <person name="Patrignani A."/>
            <person name="Fitzpatrick D."/>
            <person name="Nagy I."/>
            <person name="Doyle S."/>
            <person name="Anderson J.B."/>
            <person name="Grigoriev I.V."/>
            <person name="Gueldener U."/>
            <person name="Muensterkoetter M."/>
            <person name="Nagy L.G."/>
        </authorList>
    </citation>
    <scope>NUCLEOTIDE SEQUENCE [LARGE SCALE GENOMIC DNA]</scope>
    <source>
        <strain evidence="15">C18/9</strain>
    </source>
</reference>
<keyword evidence="15" id="KW-1185">Reference proteome</keyword>
<dbReference type="Pfam" id="PF04427">
    <property type="entry name" value="Brix"/>
    <property type="match status" value="1"/>
</dbReference>
<dbReference type="GO" id="GO:0019843">
    <property type="term" value="F:rRNA binding"/>
    <property type="evidence" value="ECO:0007669"/>
    <property type="project" value="InterPro"/>
</dbReference>
<gene>
    <name evidence="14" type="ORF">ARMOST_05278</name>
</gene>
<keyword evidence="9 11" id="KW-0472">Membrane</keyword>
<feature type="transmembrane region" description="Helical" evidence="11">
    <location>
        <begin position="235"/>
        <end position="258"/>
    </location>
</feature>
<dbReference type="OrthoDB" id="1689333at2759"/>
<dbReference type="InterPro" id="IPR007109">
    <property type="entry name" value="Brix"/>
</dbReference>
<feature type="transmembrane region" description="Helical" evidence="11">
    <location>
        <begin position="332"/>
        <end position="351"/>
    </location>
</feature>
<comment type="caution">
    <text evidence="11">Lacks conserved residue(s) required for the propagation of feature annotation.</text>
</comment>
<evidence type="ECO:0000256" key="11">
    <source>
        <dbReference type="RuleBase" id="RU363110"/>
    </source>
</evidence>
<feature type="domain" description="Brix" evidence="13">
    <location>
        <begin position="591"/>
        <end position="773"/>
    </location>
</feature>
<dbReference type="SUPFAM" id="SSF52954">
    <property type="entry name" value="Class II aaRS ABD-related"/>
    <property type="match status" value="1"/>
</dbReference>
<evidence type="ECO:0000256" key="10">
    <source>
        <dbReference type="ARBA" id="ARBA00047346"/>
    </source>
</evidence>
<dbReference type="UniPathway" id="UPA00378"/>
<evidence type="ECO:0000256" key="8">
    <source>
        <dbReference type="ARBA" id="ARBA00022989"/>
    </source>
</evidence>
<dbReference type="GO" id="GO:0006364">
    <property type="term" value="P:rRNA processing"/>
    <property type="evidence" value="ECO:0007669"/>
    <property type="project" value="InterPro"/>
</dbReference>
<feature type="transmembrane region" description="Helical" evidence="11">
    <location>
        <begin position="358"/>
        <end position="377"/>
    </location>
</feature>
<evidence type="ECO:0000313" key="15">
    <source>
        <dbReference type="Proteomes" id="UP000219338"/>
    </source>
</evidence>
<evidence type="ECO:0000256" key="7">
    <source>
        <dbReference type="ARBA" id="ARBA00022824"/>
    </source>
</evidence>
<comment type="catalytic activity">
    <reaction evidence="10">
        <text>an alpha-D-Glc-(1-&gt;3)-alpha-D-Man-(1-&gt;2)-alpha-D-Man-(1-&gt;2)-alpha-D-Man-(1-&gt;3)-[alpha-D-Man-(1-&gt;2)-alpha-D-Man-(1-&gt;3)-[alpha-D-Man-(1-&gt;2)-alpha-D-Man-(1-&gt;6)]-alpha-D-Man-(1-&gt;6)]-beta-D-Man-(1-&gt;4)-beta-D-GlcNAc-(1-&gt;4)-alpha-D-GlcNAc-diphospho-di-trans,poly-cis-dolichol + a di-trans,poly-cis-dolichyl beta-D-glucosyl phosphate = an alpha-D-Glc-(1-&gt;3)-alpha-D-Glc-(1-&gt;3)-alpha-D-Man-(1-&gt;2)-alpha-D-Man-(1-&gt;2)-alpha-D-Man-(1-&gt;3)-[alpha-D-Man-(1-&gt;2)-alpha-D-Man-(1-&gt;3)-[alpha-D-Man-(1-&gt;2)-alpha-D-Man-(1-&gt;6)]-alpha-D-Man-(1-&gt;6)]-beta-D-Man-(1-&gt;4)-beta-D-GlcNAc-(1-&gt;4)-alpha-D-GlcNAc-diphospho-di-trans,poly-cis-dolichol + a di-trans,poly-cis-dolichyl phosphate + H(+)</text>
        <dbReference type="Rhea" id="RHEA:31307"/>
        <dbReference type="Rhea" id="RHEA-COMP:19498"/>
        <dbReference type="Rhea" id="RHEA-COMP:19502"/>
        <dbReference type="Rhea" id="RHEA-COMP:19521"/>
        <dbReference type="Rhea" id="RHEA-COMP:19522"/>
        <dbReference type="ChEBI" id="CHEBI:15378"/>
        <dbReference type="ChEBI" id="CHEBI:57525"/>
        <dbReference type="ChEBI" id="CHEBI:57683"/>
        <dbReference type="ChEBI" id="CHEBI:132521"/>
        <dbReference type="ChEBI" id="CHEBI:132522"/>
        <dbReference type="EC" id="2.4.1.265"/>
    </reaction>
    <physiologicalReaction direction="left-to-right" evidence="10">
        <dbReference type="Rhea" id="RHEA:31308"/>
    </physiologicalReaction>
</comment>
<dbReference type="PANTHER" id="PTHR12413">
    <property type="entry name" value="DOLICHYL GLYCOSYLTRANSFERASE"/>
    <property type="match status" value="1"/>
</dbReference>
<dbReference type="Proteomes" id="UP000219338">
    <property type="component" value="Unassembled WGS sequence"/>
</dbReference>
<keyword evidence="8 11" id="KW-1133">Transmembrane helix</keyword>
<dbReference type="GO" id="GO:0034457">
    <property type="term" value="C:Mpp10 complex"/>
    <property type="evidence" value="ECO:0007669"/>
    <property type="project" value="UniProtKB-ARBA"/>
</dbReference>
<dbReference type="PANTHER" id="PTHR12413:SF2">
    <property type="entry name" value="DOLICHYL PYROPHOSPHATE GLC1MAN9GLCNAC2 ALPHA-1,3-GLUCOSYLTRANSFERASE-RELATED"/>
    <property type="match status" value="1"/>
</dbReference>
<evidence type="ECO:0000256" key="5">
    <source>
        <dbReference type="ARBA" id="ARBA00022679"/>
    </source>
</evidence>
<keyword evidence="7 11" id="KW-0256">Endoplasmic reticulum</keyword>
<dbReference type="FunFam" id="3.40.50.10480:FF:000001">
    <property type="entry name" value="IMP4, U3 small nucleolar ribonucleoprotein"/>
    <property type="match status" value="1"/>
</dbReference>
<feature type="coiled-coil region" evidence="12">
    <location>
        <begin position="524"/>
        <end position="572"/>
    </location>
</feature>